<dbReference type="InterPro" id="IPR018449">
    <property type="entry name" value="NIL_domain"/>
</dbReference>
<evidence type="ECO:0000313" key="2">
    <source>
        <dbReference type="EMBL" id="GEN77117.1"/>
    </source>
</evidence>
<keyword evidence="3" id="KW-1185">Reference proteome</keyword>
<feature type="domain" description="NIL" evidence="1">
    <location>
        <begin position="31"/>
        <end position="97"/>
    </location>
</feature>
<protein>
    <recommendedName>
        <fullName evidence="1">NIL domain-containing protein</fullName>
    </recommendedName>
</protein>
<dbReference type="InterPro" id="IPR045865">
    <property type="entry name" value="ACT-like_dom_sf"/>
</dbReference>
<comment type="caution">
    <text evidence="2">The sequence shown here is derived from an EMBL/GenBank/DDBJ whole genome shotgun (WGS) entry which is preliminary data.</text>
</comment>
<dbReference type="Pfam" id="PF09383">
    <property type="entry name" value="NIL"/>
    <property type="match status" value="1"/>
</dbReference>
<dbReference type="AlphaFoldDB" id="A0A511YPJ7"/>
<sequence length="111" mass="12958">MSNFKMLNMIIPAPGIQVLQNTLNLSKKELVLEIELNGKIKFEQLMNAIYHQFGICHKVLSANVEYVNGRNFGTVQLYINVYPDDFEQLEFYLNKNKLLNTTVAYTCRKYF</sequence>
<evidence type="ECO:0000259" key="1">
    <source>
        <dbReference type="Pfam" id="PF09383"/>
    </source>
</evidence>
<name>A0A511YPJ7_9FLAO</name>
<dbReference type="Gene3D" id="3.30.70.260">
    <property type="match status" value="1"/>
</dbReference>
<proteinExistence type="predicted"/>
<accession>A0A511YPJ7</accession>
<reference evidence="2 3" key="1">
    <citation type="submission" date="2019-07" db="EMBL/GenBank/DDBJ databases">
        <title>Whole genome shotgun sequence of Chryseobacterium hagamense NBRC 105253.</title>
        <authorList>
            <person name="Hosoyama A."/>
            <person name="Uohara A."/>
            <person name="Ohji S."/>
            <person name="Ichikawa N."/>
        </authorList>
    </citation>
    <scope>NUCLEOTIDE SEQUENCE [LARGE SCALE GENOMIC DNA]</scope>
    <source>
        <strain evidence="2 3">NBRC 105253</strain>
    </source>
</reference>
<dbReference type="Proteomes" id="UP000321863">
    <property type="component" value="Unassembled WGS sequence"/>
</dbReference>
<evidence type="ECO:0000313" key="3">
    <source>
        <dbReference type="Proteomes" id="UP000321863"/>
    </source>
</evidence>
<gene>
    <name evidence="2" type="ORF">CHA01nite_28570</name>
</gene>
<organism evidence="2 3">
    <name type="scientific">Chryseobacterium hagamense</name>
    <dbReference type="NCBI Taxonomy" id="395935"/>
    <lineage>
        <taxon>Bacteria</taxon>
        <taxon>Pseudomonadati</taxon>
        <taxon>Bacteroidota</taxon>
        <taxon>Flavobacteriia</taxon>
        <taxon>Flavobacteriales</taxon>
        <taxon>Weeksellaceae</taxon>
        <taxon>Chryseobacterium group</taxon>
        <taxon>Chryseobacterium</taxon>
    </lineage>
</organism>
<dbReference type="EMBL" id="BJYJ01000018">
    <property type="protein sequence ID" value="GEN77117.1"/>
    <property type="molecule type" value="Genomic_DNA"/>
</dbReference>
<dbReference type="SUPFAM" id="SSF55021">
    <property type="entry name" value="ACT-like"/>
    <property type="match status" value="1"/>
</dbReference>